<sequence length="425" mass="47576">MHTEILNQLSTPVWILAAEHHDILFANPAARAMSDGRQLVELREGLYSAHAEQKLVSYLPSLYANEHVIEVWTVFAQGIETALSCQLSLVEHGSQGPAILVEGLIGAPVTPRIGSSPTEARLCSMPVCGDERSFYERLFRTNSAPMLLIDPDHDGRIIDVNHAATRFYGYPREVFCTKHTWEINALGRDVLPVMQEVAKLPGGHRPLHFIHHMADGTARHVQTYAGPLVIDGRRLMLCIIHDITEQKRLEEKLEKAALRDALTGAWNRRQFLHLLDYTHEQKLRYGHEYSVIFLDADHFKAINDQLGHDVGDATLKMLAHTLETRVRKADTVCRWGGEEFVILLPDTPLECAHHLAEALRETIEQTTHPMLPKLTVSIGVAQHEGDEETNALFRRADQALYRAKAAGRNRVVAATPAAEPRSDAA</sequence>
<dbReference type="KEGG" id="azq:G3580_12645"/>
<dbReference type="EC" id="2.7.7.65" evidence="1"/>
<dbReference type="CDD" id="cd01949">
    <property type="entry name" value="GGDEF"/>
    <property type="match status" value="1"/>
</dbReference>
<dbReference type="Proteomes" id="UP000501991">
    <property type="component" value="Chromosome"/>
</dbReference>
<evidence type="ECO:0000313" key="6">
    <source>
        <dbReference type="EMBL" id="QID19833.1"/>
    </source>
</evidence>
<dbReference type="CDD" id="cd00130">
    <property type="entry name" value="PAS"/>
    <property type="match status" value="1"/>
</dbReference>
<dbReference type="Gene3D" id="3.30.70.270">
    <property type="match status" value="1"/>
</dbReference>
<dbReference type="InterPro" id="IPR000700">
    <property type="entry name" value="PAS-assoc_C"/>
</dbReference>
<dbReference type="SMART" id="SM00267">
    <property type="entry name" value="GGDEF"/>
    <property type="match status" value="1"/>
</dbReference>
<dbReference type="Pfam" id="PF08448">
    <property type="entry name" value="PAS_4"/>
    <property type="match status" value="1"/>
</dbReference>
<dbReference type="PROSITE" id="PS50112">
    <property type="entry name" value="PAS"/>
    <property type="match status" value="1"/>
</dbReference>
<reference evidence="6 7" key="1">
    <citation type="submission" date="2020-02" db="EMBL/GenBank/DDBJ databases">
        <title>Nitrogenibacter mangrovi gen. nov., sp. nov. isolated from mangrove sediment, a denitrifying betaproteobacterium.</title>
        <authorList>
            <person name="Liao H."/>
            <person name="Tian Y."/>
        </authorList>
    </citation>
    <scope>NUCLEOTIDE SEQUENCE [LARGE SCALE GENOMIC DNA]</scope>
    <source>
        <strain evidence="6 7">M9-3-2</strain>
    </source>
</reference>
<dbReference type="PANTHER" id="PTHR45138:SF9">
    <property type="entry name" value="DIGUANYLATE CYCLASE DGCM-RELATED"/>
    <property type="match status" value="1"/>
</dbReference>
<evidence type="ECO:0000259" key="3">
    <source>
        <dbReference type="PROSITE" id="PS50112"/>
    </source>
</evidence>
<dbReference type="FunFam" id="3.30.70.270:FF:000001">
    <property type="entry name" value="Diguanylate cyclase domain protein"/>
    <property type="match status" value="1"/>
</dbReference>
<proteinExistence type="predicted"/>
<evidence type="ECO:0000313" key="7">
    <source>
        <dbReference type="Proteomes" id="UP000501991"/>
    </source>
</evidence>
<dbReference type="EMBL" id="CP048836">
    <property type="protein sequence ID" value="QID19833.1"/>
    <property type="molecule type" value="Genomic_DNA"/>
</dbReference>
<dbReference type="GO" id="GO:0043709">
    <property type="term" value="P:cell adhesion involved in single-species biofilm formation"/>
    <property type="evidence" value="ECO:0007669"/>
    <property type="project" value="TreeGrafter"/>
</dbReference>
<dbReference type="Gene3D" id="3.30.450.20">
    <property type="entry name" value="PAS domain"/>
    <property type="match status" value="1"/>
</dbReference>
<dbReference type="PANTHER" id="PTHR45138">
    <property type="entry name" value="REGULATORY COMPONENTS OF SENSORY TRANSDUCTION SYSTEM"/>
    <property type="match status" value="1"/>
</dbReference>
<name>A0A6C1B8X4_9RHOO</name>
<dbReference type="InterPro" id="IPR000160">
    <property type="entry name" value="GGDEF_dom"/>
</dbReference>
<dbReference type="SUPFAM" id="SSF55785">
    <property type="entry name" value="PYP-like sensor domain (PAS domain)"/>
    <property type="match status" value="1"/>
</dbReference>
<dbReference type="InterPro" id="IPR043128">
    <property type="entry name" value="Rev_trsase/Diguanyl_cyclase"/>
</dbReference>
<evidence type="ECO:0000256" key="1">
    <source>
        <dbReference type="ARBA" id="ARBA00012528"/>
    </source>
</evidence>
<keyword evidence="7" id="KW-1185">Reference proteome</keyword>
<accession>A0A6C1B8X4</accession>
<dbReference type="Pfam" id="PF00990">
    <property type="entry name" value="GGDEF"/>
    <property type="match status" value="1"/>
</dbReference>
<dbReference type="PROSITE" id="PS50887">
    <property type="entry name" value="GGDEF"/>
    <property type="match status" value="1"/>
</dbReference>
<dbReference type="AlphaFoldDB" id="A0A6C1B8X4"/>
<organism evidence="6 7">
    <name type="scientific">Nitrogeniibacter mangrovi</name>
    <dbReference type="NCBI Taxonomy" id="2016596"/>
    <lineage>
        <taxon>Bacteria</taxon>
        <taxon>Pseudomonadati</taxon>
        <taxon>Pseudomonadota</taxon>
        <taxon>Betaproteobacteria</taxon>
        <taxon>Rhodocyclales</taxon>
        <taxon>Zoogloeaceae</taxon>
        <taxon>Nitrogeniibacter</taxon>
    </lineage>
</organism>
<dbReference type="GO" id="GO:0052621">
    <property type="term" value="F:diguanylate cyclase activity"/>
    <property type="evidence" value="ECO:0007669"/>
    <property type="project" value="UniProtKB-EC"/>
</dbReference>
<dbReference type="NCBIfam" id="TIGR00229">
    <property type="entry name" value="sensory_box"/>
    <property type="match status" value="1"/>
</dbReference>
<dbReference type="SMART" id="SM00091">
    <property type="entry name" value="PAS"/>
    <property type="match status" value="2"/>
</dbReference>
<dbReference type="NCBIfam" id="TIGR00254">
    <property type="entry name" value="GGDEF"/>
    <property type="match status" value="1"/>
</dbReference>
<dbReference type="InterPro" id="IPR029787">
    <property type="entry name" value="Nucleotide_cyclase"/>
</dbReference>
<protein>
    <recommendedName>
        <fullName evidence="1">diguanylate cyclase</fullName>
        <ecNumber evidence="1">2.7.7.65</ecNumber>
    </recommendedName>
</protein>
<dbReference type="InterPro" id="IPR035965">
    <property type="entry name" value="PAS-like_dom_sf"/>
</dbReference>
<evidence type="ECO:0000256" key="2">
    <source>
        <dbReference type="ARBA" id="ARBA00034247"/>
    </source>
</evidence>
<evidence type="ECO:0000259" key="5">
    <source>
        <dbReference type="PROSITE" id="PS50887"/>
    </source>
</evidence>
<feature type="domain" description="GGDEF" evidence="5">
    <location>
        <begin position="287"/>
        <end position="416"/>
    </location>
</feature>
<dbReference type="SUPFAM" id="SSF55073">
    <property type="entry name" value="Nucleotide cyclase"/>
    <property type="match status" value="1"/>
</dbReference>
<dbReference type="GO" id="GO:0005886">
    <property type="term" value="C:plasma membrane"/>
    <property type="evidence" value="ECO:0007669"/>
    <property type="project" value="TreeGrafter"/>
</dbReference>
<feature type="domain" description="PAC" evidence="4">
    <location>
        <begin position="203"/>
        <end position="255"/>
    </location>
</feature>
<evidence type="ECO:0000259" key="4">
    <source>
        <dbReference type="PROSITE" id="PS50113"/>
    </source>
</evidence>
<dbReference type="PROSITE" id="PS50113">
    <property type="entry name" value="PAC"/>
    <property type="match status" value="1"/>
</dbReference>
<dbReference type="GO" id="GO:1902201">
    <property type="term" value="P:negative regulation of bacterial-type flagellum-dependent cell motility"/>
    <property type="evidence" value="ECO:0007669"/>
    <property type="project" value="TreeGrafter"/>
</dbReference>
<dbReference type="InterPro" id="IPR013656">
    <property type="entry name" value="PAS_4"/>
</dbReference>
<gene>
    <name evidence="6" type="ORF">G3580_12645</name>
</gene>
<comment type="catalytic activity">
    <reaction evidence="2">
        <text>2 GTP = 3',3'-c-di-GMP + 2 diphosphate</text>
        <dbReference type="Rhea" id="RHEA:24898"/>
        <dbReference type="ChEBI" id="CHEBI:33019"/>
        <dbReference type="ChEBI" id="CHEBI:37565"/>
        <dbReference type="ChEBI" id="CHEBI:58805"/>
        <dbReference type="EC" id="2.7.7.65"/>
    </reaction>
</comment>
<dbReference type="InterPro" id="IPR050469">
    <property type="entry name" value="Diguanylate_Cyclase"/>
</dbReference>
<dbReference type="InterPro" id="IPR000014">
    <property type="entry name" value="PAS"/>
</dbReference>
<feature type="domain" description="PAS" evidence="3">
    <location>
        <begin position="131"/>
        <end position="173"/>
    </location>
</feature>